<dbReference type="InterPro" id="IPR011990">
    <property type="entry name" value="TPR-like_helical_dom_sf"/>
</dbReference>
<reference evidence="1 2" key="1">
    <citation type="journal article" date="2015" name="Int. J. Syst. Evol. Microbiol.">
        <title>Chryseobacterium sediminis sp. nov., isolated from a river sediment.</title>
        <authorList>
            <person name="Kampfer P."/>
            <person name="Busse H.J."/>
            <person name="McInroy J.A."/>
            <person name="Glaeser S.P."/>
        </authorList>
    </citation>
    <scope>NUCLEOTIDE SEQUENCE [LARGE SCALE GENOMIC DNA]</scope>
    <source>
        <strain evidence="1 2">IMT-174</strain>
    </source>
</reference>
<dbReference type="Proteomes" id="UP000323082">
    <property type="component" value="Unassembled WGS sequence"/>
</dbReference>
<protein>
    <recommendedName>
        <fullName evidence="3">Tetratricopeptide repeat protein</fullName>
    </recommendedName>
</protein>
<proteinExistence type="predicted"/>
<evidence type="ECO:0008006" key="3">
    <source>
        <dbReference type="Google" id="ProtNLM"/>
    </source>
</evidence>
<organism evidence="1 2">
    <name type="scientific">Chryseobacterium sediminis</name>
    <dbReference type="NCBI Taxonomy" id="1679494"/>
    <lineage>
        <taxon>Bacteria</taxon>
        <taxon>Pseudomonadati</taxon>
        <taxon>Bacteroidota</taxon>
        <taxon>Flavobacteriia</taxon>
        <taxon>Flavobacteriales</taxon>
        <taxon>Weeksellaceae</taxon>
        <taxon>Chryseobacterium group</taxon>
        <taxon>Chryseobacterium</taxon>
    </lineage>
</organism>
<dbReference type="EMBL" id="VUNZ01000003">
    <property type="protein sequence ID" value="KAA2220693.1"/>
    <property type="molecule type" value="Genomic_DNA"/>
</dbReference>
<sequence length="201" mass="22829">MENKNIDFRAEQLHQEARALGQTGKYDLSISKLQEAMKIQPTWAYPVYDLALKFYKKTDELEPKGFFTTKTAIYSLEGEKLGIFPKGLYLTYMQIEWTDDINKKHEIISFLTQNVPDFAPGWKELADISEDETVRLYAINQGLSKKPDSQTEGILLINKAIILNNNQDKEGAKQILNTLVLSGNVTKSNVELAELVLNSLL</sequence>
<accession>A0A5B2U2U2</accession>
<evidence type="ECO:0000313" key="1">
    <source>
        <dbReference type="EMBL" id="KAA2220693.1"/>
    </source>
</evidence>
<name>A0A5B2U2U2_9FLAO</name>
<dbReference type="RefSeq" id="WP_149834976.1">
    <property type="nucleotide sequence ID" value="NZ_VUNZ01000003.1"/>
</dbReference>
<comment type="caution">
    <text evidence="1">The sequence shown here is derived from an EMBL/GenBank/DDBJ whole genome shotgun (WGS) entry which is preliminary data.</text>
</comment>
<evidence type="ECO:0000313" key="2">
    <source>
        <dbReference type="Proteomes" id="UP000323082"/>
    </source>
</evidence>
<dbReference type="OrthoDB" id="9811837at2"/>
<dbReference type="AlphaFoldDB" id="A0A5B2U2U2"/>
<gene>
    <name evidence="1" type="ORF">FW780_17625</name>
</gene>
<dbReference type="SUPFAM" id="SSF48452">
    <property type="entry name" value="TPR-like"/>
    <property type="match status" value="1"/>
</dbReference>